<keyword evidence="1" id="KW-1133">Transmembrane helix</keyword>
<protein>
    <submittedName>
        <fullName evidence="2">Uncharacterized protein</fullName>
    </submittedName>
</protein>
<feature type="transmembrane region" description="Helical" evidence="1">
    <location>
        <begin position="90"/>
        <end position="113"/>
    </location>
</feature>
<dbReference type="EMBL" id="SJPY01000018">
    <property type="protein sequence ID" value="TWU32776.1"/>
    <property type="molecule type" value="Genomic_DNA"/>
</dbReference>
<feature type="transmembrane region" description="Helical" evidence="1">
    <location>
        <begin position="56"/>
        <end position="78"/>
    </location>
</feature>
<proteinExistence type="predicted"/>
<sequence length="132" mass="14861">MTFSAALTRLAFVVCLVVLLLALLPFVPPPVFVFALALFTIGLPMVYVIPSPASKGYWQILDFGFAAFIVWMIVPWLYQTMLKHAETPATITMLFLLAALVYALILVALKWSLKRSDWLRRFSTLRETHNGG</sequence>
<comment type="caution">
    <text evidence="2">The sequence shown here is derived from an EMBL/GenBank/DDBJ whole genome shotgun (WGS) entry which is preliminary data.</text>
</comment>
<keyword evidence="1" id="KW-0472">Membrane</keyword>
<keyword evidence="1" id="KW-0812">Transmembrane</keyword>
<evidence type="ECO:0000313" key="3">
    <source>
        <dbReference type="Proteomes" id="UP000315471"/>
    </source>
</evidence>
<organism evidence="2 3">
    <name type="scientific">Novipirellula aureliae</name>
    <dbReference type="NCBI Taxonomy" id="2527966"/>
    <lineage>
        <taxon>Bacteria</taxon>
        <taxon>Pseudomonadati</taxon>
        <taxon>Planctomycetota</taxon>
        <taxon>Planctomycetia</taxon>
        <taxon>Pirellulales</taxon>
        <taxon>Pirellulaceae</taxon>
        <taxon>Novipirellula</taxon>
    </lineage>
</organism>
<gene>
    <name evidence="2" type="ORF">Q31b_58190</name>
</gene>
<feature type="transmembrane region" description="Helical" evidence="1">
    <location>
        <begin position="32"/>
        <end position="49"/>
    </location>
</feature>
<dbReference type="AlphaFoldDB" id="A0A5C6DC37"/>
<keyword evidence="3" id="KW-1185">Reference proteome</keyword>
<dbReference type="RefSeq" id="WP_146602860.1">
    <property type="nucleotide sequence ID" value="NZ_SJPY01000018.1"/>
</dbReference>
<reference evidence="2 3" key="1">
    <citation type="submission" date="2019-02" db="EMBL/GenBank/DDBJ databases">
        <title>Deep-cultivation of Planctomycetes and their phenomic and genomic characterization uncovers novel biology.</title>
        <authorList>
            <person name="Wiegand S."/>
            <person name="Jogler M."/>
            <person name="Boedeker C."/>
            <person name="Pinto D."/>
            <person name="Vollmers J."/>
            <person name="Rivas-Marin E."/>
            <person name="Kohn T."/>
            <person name="Peeters S.H."/>
            <person name="Heuer A."/>
            <person name="Rast P."/>
            <person name="Oberbeckmann S."/>
            <person name="Bunk B."/>
            <person name="Jeske O."/>
            <person name="Meyerdierks A."/>
            <person name="Storesund J.E."/>
            <person name="Kallscheuer N."/>
            <person name="Luecker S."/>
            <person name="Lage O.M."/>
            <person name="Pohl T."/>
            <person name="Merkel B.J."/>
            <person name="Hornburger P."/>
            <person name="Mueller R.-W."/>
            <person name="Bruemmer F."/>
            <person name="Labrenz M."/>
            <person name="Spormann A.M."/>
            <person name="Op Den Camp H."/>
            <person name="Overmann J."/>
            <person name="Amann R."/>
            <person name="Jetten M.S.M."/>
            <person name="Mascher T."/>
            <person name="Medema M.H."/>
            <person name="Devos D.P."/>
            <person name="Kaster A.-K."/>
            <person name="Ovreas L."/>
            <person name="Rohde M."/>
            <person name="Galperin M.Y."/>
            <person name="Jogler C."/>
        </authorList>
    </citation>
    <scope>NUCLEOTIDE SEQUENCE [LARGE SCALE GENOMIC DNA]</scope>
    <source>
        <strain evidence="2 3">Q31b</strain>
    </source>
</reference>
<dbReference type="Proteomes" id="UP000315471">
    <property type="component" value="Unassembled WGS sequence"/>
</dbReference>
<accession>A0A5C6DC37</accession>
<evidence type="ECO:0000256" key="1">
    <source>
        <dbReference type="SAM" id="Phobius"/>
    </source>
</evidence>
<name>A0A5C6DC37_9BACT</name>
<evidence type="ECO:0000313" key="2">
    <source>
        <dbReference type="EMBL" id="TWU32776.1"/>
    </source>
</evidence>
<feature type="transmembrane region" description="Helical" evidence="1">
    <location>
        <begin position="7"/>
        <end position="26"/>
    </location>
</feature>